<gene>
    <name evidence="2" type="ORF">KK083_12690</name>
</gene>
<dbReference type="EC" id="2.4.-.-" evidence="2"/>
<name>A0AAP2DJX7_9BACT</name>
<evidence type="ECO:0000313" key="2">
    <source>
        <dbReference type="EMBL" id="MBT1697741.1"/>
    </source>
</evidence>
<dbReference type="SUPFAM" id="SSF53448">
    <property type="entry name" value="Nucleotide-diphospho-sugar transferases"/>
    <property type="match status" value="1"/>
</dbReference>
<organism evidence="2 3">
    <name type="scientific">Chryseosolibacter histidini</name>
    <dbReference type="NCBI Taxonomy" id="2782349"/>
    <lineage>
        <taxon>Bacteria</taxon>
        <taxon>Pseudomonadati</taxon>
        <taxon>Bacteroidota</taxon>
        <taxon>Cytophagia</taxon>
        <taxon>Cytophagales</taxon>
        <taxon>Chryseotaleaceae</taxon>
        <taxon>Chryseosolibacter</taxon>
    </lineage>
</organism>
<keyword evidence="2" id="KW-0328">Glycosyltransferase</keyword>
<dbReference type="InterPro" id="IPR029044">
    <property type="entry name" value="Nucleotide-diphossugar_trans"/>
</dbReference>
<reference evidence="2 3" key="1">
    <citation type="submission" date="2021-05" db="EMBL/GenBank/DDBJ databases">
        <title>A Polyphasic approach of four new species of the genus Ohtaekwangia: Ohtaekwangia histidinii sp. nov., Ohtaekwangia cretensis sp. nov., Ohtaekwangia indiensis sp. nov., Ohtaekwangia reichenbachii sp. nov. from diverse environment.</title>
        <authorList>
            <person name="Octaviana S."/>
        </authorList>
    </citation>
    <scope>NUCLEOTIDE SEQUENCE [LARGE SCALE GENOMIC DNA]</scope>
    <source>
        <strain evidence="2 3">PWU4</strain>
    </source>
</reference>
<keyword evidence="2" id="KW-0808">Transferase</keyword>
<feature type="domain" description="Glycosyltransferase 2-like" evidence="1">
    <location>
        <begin position="2"/>
        <end position="164"/>
    </location>
</feature>
<dbReference type="PANTHER" id="PTHR22916">
    <property type="entry name" value="GLYCOSYLTRANSFERASE"/>
    <property type="match status" value="1"/>
</dbReference>
<keyword evidence="3" id="KW-1185">Reference proteome</keyword>
<dbReference type="Pfam" id="PF00535">
    <property type="entry name" value="Glycos_transf_2"/>
    <property type="match status" value="1"/>
</dbReference>
<protein>
    <submittedName>
        <fullName evidence="2">Glycosyltransferase</fullName>
        <ecNumber evidence="2">2.4.-.-</ecNumber>
    </submittedName>
</protein>
<dbReference type="EMBL" id="JAHESF010000011">
    <property type="protein sequence ID" value="MBT1697741.1"/>
    <property type="molecule type" value="Genomic_DNA"/>
</dbReference>
<sequence>MIPVYNCSAYLRETLVSVLCQYPGADHMQVEVIDDASTDADVRAIVEEVGKGRVLYFRQPQNVGSLRNFQTCIDRARGHLVHILHGDDRIRNGFYNQFEQLFTKYPEAGAGFCRYAYIDAQGQFMYNHEQEMDQEGILRNWVSKLGEHQRIQYVAMVVRRAVYEKLGSFYGVEYGEDWEMWMRIASQYQTAYIPNVLAEYRRHFSSISGKSFLTGRNMKELSLVMERIQQYLPPDRRTTIMKRSRRFYAHYALRTANTLWKHLKHRGAAVAQARAAWTMSRDFGLFYKILKLYTRMTLNL</sequence>
<dbReference type="Proteomes" id="UP001319200">
    <property type="component" value="Unassembled WGS sequence"/>
</dbReference>
<comment type="caution">
    <text evidence="2">The sequence shown here is derived from an EMBL/GenBank/DDBJ whole genome shotgun (WGS) entry which is preliminary data.</text>
</comment>
<dbReference type="AlphaFoldDB" id="A0AAP2DJX7"/>
<evidence type="ECO:0000259" key="1">
    <source>
        <dbReference type="Pfam" id="PF00535"/>
    </source>
</evidence>
<dbReference type="InterPro" id="IPR001173">
    <property type="entry name" value="Glyco_trans_2-like"/>
</dbReference>
<evidence type="ECO:0000313" key="3">
    <source>
        <dbReference type="Proteomes" id="UP001319200"/>
    </source>
</evidence>
<accession>A0AAP2DJX7</accession>
<dbReference type="PANTHER" id="PTHR22916:SF3">
    <property type="entry name" value="UDP-GLCNAC:BETAGAL BETA-1,3-N-ACETYLGLUCOSAMINYLTRANSFERASE-LIKE PROTEIN 1"/>
    <property type="match status" value="1"/>
</dbReference>
<proteinExistence type="predicted"/>
<dbReference type="GO" id="GO:0016758">
    <property type="term" value="F:hexosyltransferase activity"/>
    <property type="evidence" value="ECO:0007669"/>
    <property type="project" value="UniProtKB-ARBA"/>
</dbReference>
<dbReference type="Gene3D" id="3.90.550.10">
    <property type="entry name" value="Spore Coat Polysaccharide Biosynthesis Protein SpsA, Chain A"/>
    <property type="match status" value="1"/>
</dbReference>